<comment type="caution">
    <text evidence="1">The sequence shown here is derived from an EMBL/GenBank/DDBJ whole genome shotgun (WGS) entry which is preliminary data.</text>
</comment>
<accession>A0AAV7DFY0</accession>
<protein>
    <submittedName>
        <fullName evidence="1">Uncharacterized protein</fullName>
    </submittedName>
</protein>
<evidence type="ECO:0000313" key="2">
    <source>
        <dbReference type="Proteomes" id="UP000824782"/>
    </source>
</evidence>
<name>A0AAV7DFY0_ENGPU</name>
<evidence type="ECO:0000313" key="1">
    <source>
        <dbReference type="EMBL" id="KAG8596383.1"/>
    </source>
</evidence>
<sequence>MWWTCDRVVHIWNYAFDLISIIRNTHTPPCPAIALLDIYTRGFSENEKWLISRLCAVVRMTIAKQWKSASQFNRDSIIESMNECHRYEMYMWEQGIIRGKQFKHNWRRWLILNI</sequence>
<proteinExistence type="predicted"/>
<gene>
    <name evidence="1" type="ORF">GDO81_001878</name>
</gene>
<reference evidence="1" key="1">
    <citation type="thesis" date="2020" institute="ProQuest LLC" country="789 East Eisenhower Parkway, Ann Arbor, MI, USA">
        <title>Comparative Genomics and Chromosome Evolution.</title>
        <authorList>
            <person name="Mudd A.B."/>
        </authorList>
    </citation>
    <scope>NUCLEOTIDE SEQUENCE</scope>
    <source>
        <strain evidence="1">237g6f4</strain>
        <tissue evidence="1">Blood</tissue>
    </source>
</reference>
<dbReference type="EMBL" id="WNYA01000001">
    <property type="protein sequence ID" value="KAG8596383.1"/>
    <property type="molecule type" value="Genomic_DNA"/>
</dbReference>
<organism evidence="1 2">
    <name type="scientific">Engystomops pustulosus</name>
    <name type="common">Tungara frog</name>
    <name type="synonym">Physalaemus pustulosus</name>
    <dbReference type="NCBI Taxonomy" id="76066"/>
    <lineage>
        <taxon>Eukaryota</taxon>
        <taxon>Metazoa</taxon>
        <taxon>Chordata</taxon>
        <taxon>Craniata</taxon>
        <taxon>Vertebrata</taxon>
        <taxon>Euteleostomi</taxon>
        <taxon>Amphibia</taxon>
        <taxon>Batrachia</taxon>
        <taxon>Anura</taxon>
        <taxon>Neobatrachia</taxon>
        <taxon>Hyloidea</taxon>
        <taxon>Leptodactylidae</taxon>
        <taxon>Leiuperinae</taxon>
        <taxon>Engystomops</taxon>
    </lineage>
</organism>
<keyword evidence="2" id="KW-1185">Reference proteome</keyword>
<dbReference type="AlphaFoldDB" id="A0AAV7DFY0"/>
<dbReference type="Proteomes" id="UP000824782">
    <property type="component" value="Unassembled WGS sequence"/>
</dbReference>